<evidence type="ECO:0000256" key="2">
    <source>
        <dbReference type="ARBA" id="ARBA00007957"/>
    </source>
</evidence>
<dbReference type="PANTHER" id="PTHR33202">
    <property type="entry name" value="ZINC UPTAKE REGULATION PROTEIN"/>
    <property type="match status" value="1"/>
</dbReference>
<dbReference type="GO" id="GO:0005829">
    <property type="term" value="C:cytosol"/>
    <property type="evidence" value="ECO:0007669"/>
    <property type="project" value="TreeGrafter"/>
</dbReference>
<dbReference type="InterPro" id="IPR043135">
    <property type="entry name" value="Fur_C"/>
</dbReference>
<keyword evidence="11" id="KW-0804">Transcription</keyword>
<dbReference type="InterPro" id="IPR002481">
    <property type="entry name" value="FUR"/>
</dbReference>
<feature type="binding site" evidence="12">
    <location>
        <position position="140"/>
    </location>
    <ligand>
        <name>Zn(2+)</name>
        <dbReference type="ChEBI" id="CHEBI:29105"/>
    </ligand>
</feature>
<dbReference type="KEGG" id="sus:Acid_1857"/>
<dbReference type="CDD" id="cd07153">
    <property type="entry name" value="Fur_like"/>
    <property type="match status" value="1"/>
</dbReference>
<dbReference type="GO" id="GO:0008270">
    <property type="term" value="F:zinc ion binding"/>
    <property type="evidence" value="ECO:0007669"/>
    <property type="project" value="TreeGrafter"/>
</dbReference>
<keyword evidence="10" id="KW-0238">DNA-binding</keyword>
<comment type="subcellular location">
    <subcellularLocation>
        <location evidence="1">Cytoplasm</location>
    </subcellularLocation>
</comment>
<proteinExistence type="inferred from homology"/>
<gene>
    <name evidence="13" type="ordered locus">Acid_1857</name>
</gene>
<feature type="binding site" evidence="12">
    <location>
        <position position="137"/>
    </location>
    <ligand>
        <name>Zn(2+)</name>
        <dbReference type="ChEBI" id="CHEBI:29105"/>
    </ligand>
</feature>
<dbReference type="OrthoDB" id="8659436at2"/>
<keyword evidence="9" id="KW-0805">Transcription regulation</keyword>
<evidence type="ECO:0000256" key="12">
    <source>
        <dbReference type="PIRSR" id="PIRSR602481-1"/>
    </source>
</evidence>
<dbReference type="InParanoid" id="Q027G6"/>
<evidence type="ECO:0000256" key="8">
    <source>
        <dbReference type="ARBA" id="ARBA00022833"/>
    </source>
</evidence>
<dbReference type="AlphaFoldDB" id="Q027G6"/>
<keyword evidence="7 12" id="KW-0479">Metal-binding</keyword>
<sequence>MALDSIEGSLKERGVRLTRQRQILLELIDTTGEHLDAERLYQMAKEKDPKLNRVTVYRTLKMLKAGGLVDELDLMHYGGDQHYYETRLKQEHAHVICLRCGKVEEFFGEPLQRLRKQIESHFGFQVLLARTEVGGYCAHCQTLRAREVEELRVLTADAAKPPATKSRRARTRRS</sequence>
<dbReference type="eggNOG" id="COG0735">
    <property type="taxonomic scope" value="Bacteria"/>
</dbReference>
<evidence type="ECO:0000256" key="11">
    <source>
        <dbReference type="ARBA" id="ARBA00023163"/>
    </source>
</evidence>
<dbReference type="GO" id="GO:0003700">
    <property type="term" value="F:DNA-binding transcription factor activity"/>
    <property type="evidence" value="ECO:0007669"/>
    <property type="project" value="InterPro"/>
</dbReference>
<evidence type="ECO:0000256" key="1">
    <source>
        <dbReference type="ARBA" id="ARBA00004496"/>
    </source>
</evidence>
<name>Q027G6_SOLUE</name>
<dbReference type="HOGENOM" id="CLU_096072_3_1_0"/>
<dbReference type="Pfam" id="PF01475">
    <property type="entry name" value="FUR"/>
    <property type="match status" value="1"/>
</dbReference>
<keyword evidence="8 12" id="KW-0862">Zinc</keyword>
<evidence type="ECO:0000313" key="13">
    <source>
        <dbReference type="EMBL" id="ABJ82847.1"/>
    </source>
</evidence>
<reference evidence="13" key="1">
    <citation type="submission" date="2006-10" db="EMBL/GenBank/DDBJ databases">
        <title>Complete sequence of Solibacter usitatus Ellin6076.</title>
        <authorList>
            <consortium name="US DOE Joint Genome Institute"/>
            <person name="Copeland A."/>
            <person name="Lucas S."/>
            <person name="Lapidus A."/>
            <person name="Barry K."/>
            <person name="Detter J.C."/>
            <person name="Glavina del Rio T."/>
            <person name="Hammon N."/>
            <person name="Israni S."/>
            <person name="Dalin E."/>
            <person name="Tice H."/>
            <person name="Pitluck S."/>
            <person name="Thompson L.S."/>
            <person name="Brettin T."/>
            <person name="Bruce D."/>
            <person name="Han C."/>
            <person name="Tapia R."/>
            <person name="Gilna P."/>
            <person name="Schmutz J."/>
            <person name="Larimer F."/>
            <person name="Land M."/>
            <person name="Hauser L."/>
            <person name="Kyrpides N."/>
            <person name="Mikhailova N."/>
            <person name="Janssen P.H."/>
            <person name="Kuske C.R."/>
            <person name="Richardson P."/>
        </authorList>
    </citation>
    <scope>NUCLEOTIDE SEQUENCE</scope>
    <source>
        <strain evidence="13">Ellin6076</strain>
    </source>
</reference>
<evidence type="ECO:0000256" key="9">
    <source>
        <dbReference type="ARBA" id="ARBA00023015"/>
    </source>
</evidence>
<dbReference type="STRING" id="234267.Acid_1857"/>
<dbReference type="GO" id="GO:0000976">
    <property type="term" value="F:transcription cis-regulatory region binding"/>
    <property type="evidence" value="ECO:0007669"/>
    <property type="project" value="TreeGrafter"/>
</dbReference>
<comment type="cofactor">
    <cofactor evidence="12">
        <name>Zn(2+)</name>
        <dbReference type="ChEBI" id="CHEBI:29105"/>
    </cofactor>
    <text evidence="12">Binds 1 zinc ion per subunit.</text>
</comment>
<dbReference type="FunCoup" id="Q027G6">
    <property type="interactions" value="632"/>
</dbReference>
<dbReference type="Gene3D" id="1.10.10.10">
    <property type="entry name" value="Winged helix-like DNA-binding domain superfamily/Winged helix DNA-binding domain"/>
    <property type="match status" value="1"/>
</dbReference>
<dbReference type="SUPFAM" id="SSF46785">
    <property type="entry name" value="Winged helix' DNA-binding domain"/>
    <property type="match status" value="1"/>
</dbReference>
<evidence type="ECO:0000256" key="10">
    <source>
        <dbReference type="ARBA" id="ARBA00023125"/>
    </source>
</evidence>
<keyword evidence="5" id="KW-0963">Cytoplasm</keyword>
<feature type="binding site" evidence="12">
    <location>
        <position position="100"/>
    </location>
    <ligand>
        <name>Zn(2+)</name>
        <dbReference type="ChEBI" id="CHEBI:29105"/>
    </ligand>
</feature>
<keyword evidence="6" id="KW-0678">Repressor</keyword>
<evidence type="ECO:0000256" key="5">
    <source>
        <dbReference type="ARBA" id="ARBA00022490"/>
    </source>
</evidence>
<dbReference type="EMBL" id="CP000473">
    <property type="protein sequence ID" value="ABJ82847.1"/>
    <property type="molecule type" value="Genomic_DNA"/>
</dbReference>
<comment type="subunit">
    <text evidence="3">Homodimer.</text>
</comment>
<accession>Q027G6</accession>
<evidence type="ECO:0000256" key="4">
    <source>
        <dbReference type="ARBA" id="ARBA00020910"/>
    </source>
</evidence>
<dbReference type="GO" id="GO:0045892">
    <property type="term" value="P:negative regulation of DNA-templated transcription"/>
    <property type="evidence" value="ECO:0007669"/>
    <property type="project" value="TreeGrafter"/>
</dbReference>
<evidence type="ECO:0000256" key="7">
    <source>
        <dbReference type="ARBA" id="ARBA00022723"/>
    </source>
</evidence>
<protein>
    <recommendedName>
        <fullName evidence="4">Ferric uptake regulation protein</fullName>
    </recommendedName>
</protein>
<organism evidence="13">
    <name type="scientific">Solibacter usitatus (strain Ellin6076)</name>
    <dbReference type="NCBI Taxonomy" id="234267"/>
    <lineage>
        <taxon>Bacteria</taxon>
        <taxon>Pseudomonadati</taxon>
        <taxon>Acidobacteriota</taxon>
        <taxon>Terriglobia</taxon>
        <taxon>Bryobacterales</taxon>
        <taxon>Solibacteraceae</taxon>
        <taxon>Candidatus Solibacter</taxon>
    </lineage>
</organism>
<dbReference type="InterPro" id="IPR036390">
    <property type="entry name" value="WH_DNA-bd_sf"/>
</dbReference>
<dbReference type="InterPro" id="IPR036388">
    <property type="entry name" value="WH-like_DNA-bd_sf"/>
</dbReference>
<feature type="binding site" evidence="12">
    <location>
        <position position="97"/>
    </location>
    <ligand>
        <name>Zn(2+)</name>
        <dbReference type="ChEBI" id="CHEBI:29105"/>
    </ligand>
</feature>
<evidence type="ECO:0000256" key="6">
    <source>
        <dbReference type="ARBA" id="ARBA00022491"/>
    </source>
</evidence>
<dbReference type="PANTHER" id="PTHR33202:SF2">
    <property type="entry name" value="FERRIC UPTAKE REGULATION PROTEIN"/>
    <property type="match status" value="1"/>
</dbReference>
<evidence type="ECO:0000256" key="3">
    <source>
        <dbReference type="ARBA" id="ARBA00011738"/>
    </source>
</evidence>
<dbReference type="Gene3D" id="3.30.1490.190">
    <property type="match status" value="1"/>
</dbReference>
<comment type="similarity">
    <text evidence="2">Belongs to the Fur family.</text>
</comment>
<dbReference type="GO" id="GO:1900376">
    <property type="term" value="P:regulation of secondary metabolite biosynthetic process"/>
    <property type="evidence" value="ECO:0007669"/>
    <property type="project" value="TreeGrafter"/>
</dbReference>